<dbReference type="GO" id="GO:0005762">
    <property type="term" value="C:mitochondrial large ribosomal subunit"/>
    <property type="evidence" value="ECO:0007669"/>
    <property type="project" value="TreeGrafter"/>
</dbReference>
<evidence type="ECO:0000256" key="4">
    <source>
        <dbReference type="ARBA" id="ARBA00035209"/>
    </source>
</evidence>
<comment type="caution">
    <text evidence="5">The sequence shown here is derived from an EMBL/GenBank/DDBJ whole genome shotgun (WGS) entry which is preliminary data.</text>
</comment>
<dbReference type="GO" id="GO:0003735">
    <property type="term" value="F:structural constituent of ribosome"/>
    <property type="evidence" value="ECO:0007669"/>
    <property type="project" value="InterPro"/>
</dbReference>
<name>A0AAN7YF92_9PEZI</name>
<dbReference type="Gene3D" id="2.40.30.10">
    <property type="entry name" value="Translation factors"/>
    <property type="match status" value="1"/>
</dbReference>
<protein>
    <recommendedName>
        <fullName evidence="4">Large ribosomal subunit protein uL3m</fullName>
    </recommendedName>
</protein>
<evidence type="ECO:0000256" key="2">
    <source>
        <dbReference type="ARBA" id="ARBA00022980"/>
    </source>
</evidence>
<dbReference type="AlphaFoldDB" id="A0AAN7YF92"/>
<dbReference type="NCBIfam" id="TIGR03625">
    <property type="entry name" value="L3_bact"/>
    <property type="match status" value="1"/>
</dbReference>
<evidence type="ECO:0000313" key="6">
    <source>
        <dbReference type="Proteomes" id="UP001310890"/>
    </source>
</evidence>
<dbReference type="InterPro" id="IPR019927">
    <property type="entry name" value="Ribosomal_uL3_bac/org-type"/>
</dbReference>
<dbReference type="FunFam" id="2.40.30.10:FF:000004">
    <property type="entry name" value="50S ribosomal protein L3"/>
    <property type="match status" value="1"/>
</dbReference>
<sequence>MANRVPSRLFSLPPRFLCPSVSPMQMRHIMTIQPRQKTNHSRWNTGAGLPVLGSSKAAAFARKEPMLPLRTGALAIKKGMTAIYDPATAKRTACTVLQLDRCQVTGHKRKEVNGYWAVQVGSGTKEARNVTRAERGNYAAQGVPIKRHLAEFRVKDAEGLPELGSVITADLFKEGQFVDTRAVTRGMGFTGGMKRWGWSGQPASHGNSLAHRVMGSSGGGQGSGSRVHPGKHMAGRMGGENHTVQNLKIMKVDVENGIVVVHGAVPGPKKCIVRIQDAIKKPWPEVEVGLGISTMGSTADKLETVPA</sequence>
<dbReference type="PANTHER" id="PTHR11229:SF8">
    <property type="entry name" value="LARGE RIBOSOMAL SUBUNIT PROTEIN UL3M"/>
    <property type="match status" value="1"/>
</dbReference>
<dbReference type="Proteomes" id="UP001310890">
    <property type="component" value="Unassembled WGS sequence"/>
</dbReference>
<reference evidence="5" key="1">
    <citation type="submission" date="2023-08" db="EMBL/GenBank/DDBJ databases">
        <title>Black Yeasts Isolated from many extreme environments.</title>
        <authorList>
            <person name="Coleine C."/>
            <person name="Stajich J.E."/>
            <person name="Selbmann L."/>
        </authorList>
    </citation>
    <scope>NUCLEOTIDE SEQUENCE</scope>
    <source>
        <strain evidence="5">CCFEE 5401</strain>
    </source>
</reference>
<gene>
    <name evidence="5" type="ORF">LTR62_005644</name>
</gene>
<organism evidence="5 6">
    <name type="scientific">Meristemomyces frigidus</name>
    <dbReference type="NCBI Taxonomy" id="1508187"/>
    <lineage>
        <taxon>Eukaryota</taxon>
        <taxon>Fungi</taxon>
        <taxon>Dikarya</taxon>
        <taxon>Ascomycota</taxon>
        <taxon>Pezizomycotina</taxon>
        <taxon>Dothideomycetes</taxon>
        <taxon>Dothideomycetidae</taxon>
        <taxon>Mycosphaerellales</taxon>
        <taxon>Teratosphaeriaceae</taxon>
        <taxon>Meristemomyces</taxon>
    </lineage>
</organism>
<dbReference type="InterPro" id="IPR009000">
    <property type="entry name" value="Transl_B-barrel_sf"/>
</dbReference>
<proteinExistence type="inferred from homology"/>
<evidence type="ECO:0000313" key="5">
    <source>
        <dbReference type="EMBL" id="KAK5110767.1"/>
    </source>
</evidence>
<keyword evidence="3" id="KW-0687">Ribonucleoprotein</keyword>
<dbReference type="EMBL" id="JAVRRL010000046">
    <property type="protein sequence ID" value="KAK5110767.1"/>
    <property type="molecule type" value="Genomic_DNA"/>
</dbReference>
<dbReference type="InterPro" id="IPR000597">
    <property type="entry name" value="Ribosomal_uL3"/>
</dbReference>
<dbReference type="FunFam" id="3.30.160.810:FF:000001">
    <property type="entry name" value="50S ribosomal protein L3"/>
    <property type="match status" value="1"/>
</dbReference>
<keyword evidence="2" id="KW-0689">Ribosomal protein</keyword>
<dbReference type="PANTHER" id="PTHR11229">
    <property type="entry name" value="50S RIBOSOMAL PROTEIN L3"/>
    <property type="match status" value="1"/>
</dbReference>
<accession>A0AAN7YF92</accession>
<dbReference type="Gene3D" id="3.30.160.810">
    <property type="match status" value="1"/>
</dbReference>
<evidence type="ECO:0000256" key="3">
    <source>
        <dbReference type="ARBA" id="ARBA00023274"/>
    </source>
</evidence>
<dbReference type="GO" id="GO:0006412">
    <property type="term" value="P:translation"/>
    <property type="evidence" value="ECO:0007669"/>
    <property type="project" value="InterPro"/>
</dbReference>
<comment type="similarity">
    <text evidence="1">Belongs to the universal ribosomal protein uL3 family.</text>
</comment>
<dbReference type="SUPFAM" id="SSF50447">
    <property type="entry name" value="Translation proteins"/>
    <property type="match status" value="1"/>
</dbReference>
<evidence type="ECO:0000256" key="1">
    <source>
        <dbReference type="ARBA" id="ARBA00006540"/>
    </source>
</evidence>
<dbReference type="Pfam" id="PF00297">
    <property type="entry name" value="Ribosomal_L3"/>
    <property type="match status" value="1"/>
</dbReference>